<dbReference type="Proteomes" id="UP000325081">
    <property type="component" value="Unassembled WGS sequence"/>
</dbReference>
<evidence type="ECO:0000313" key="2">
    <source>
        <dbReference type="Proteomes" id="UP000325081"/>
    </source>
</evidence>
<keyword evidence="2" id="KW-1185">Reference proteome</keyword>
<accession>A0A5A7QHE3</accession>
<evidence type="ECO:0000313" key="1">
    <source>
        <dbReference type="EMBL" id="GER43827.1"/>
    </source>
</evidence>
<dbReference type="AlphaFoldDB" id="A0A5A7QHE3"/>
<sequence>MQRNIGRGGDRSRSAATLSFSVGGHRRRQLHDVPVVNCVAAHRLSGKHDSGGYRGADNEGRHRRWTMRRYSVRRLLAATTMLRRRELQETFCVKIMFKDLAHNLHHYKSTKKLTCNADIIAHQTYVIAIAMTSPQ</sequence>
<name>A0A5A7QHE3_STRAF</name>
<organism evidence="1 2">
    <name type="scientific">Striga asiatica</name>
    <name type="common">Asiatic witchweed</name>
    <name type="synonym">Buchnera asiatica</name>
    <dbReference type="NCBI Taxonomy" id="4170"/>
    <lineage>
        <taxon>Eukaryota</taxon>
        <taxon>Viridiplantae</taxon>
        <taxon>Streptophyta</taxon>
        <taxon>Embryophyta</taxon>
        <taxon>Tracheophyta</taxon>
        <taxon>Spermatophyta</taxon>
        <taxon>Magnoliopsida</taxon>
        <taxon>eudicotyledons</taxon>
        <taxon>Gunneridae</taxon>
        <taxon>Pentapetalae</taxon>
        <taxon>asterids</taxon>
        <taxon>lamiids</taxon>
        <taxon>Lamiales</taxon>
        <taxon>Orobanchaceae</taxon>
        <taxon>Buchnereae</taxon>
        <taxon>Striga</taxon>
    </lineage>
</organism>
<protein>
    <submittedName>
        <fullName evidence="1">Sec14p-like phosphatidylinositol transfer family protein</fullName>
    </submittedName>
</protein>
<comment type="caution">
    <text evidence="1">The sequence shown here is derived from an EMBL/GenBank/DDBJ whole genome shotgun (WGS) entry which is preliminary data.</text>
</comment>
<proteinExistence type="predicted"/>
<gene>
    <name evidence="1" type="ORF">STAS_20695</name>
</gene>
<reference evidence="2" key="1">
    <citation type="journal article" date="2019" name="Curr. Biol.">
        <title>Genome Sequence of Striga asiatica Provides Insight into the Evolution of Plant Parasitism.</title>
        <authorList>
            <person name="Yoshida S."/>
            <person name="Kim S."/>
            <person name="Wafula E.K."/>
            <person name="Tanskanen J."/>
            <person name="Kim Y.M."/>
            <person name="Honaas L."/>
            <person name="Yang Z."/>
            <person name="Spallek T."/>
            <person name="Conn C.E."/>
            <person name="Ichihashi Y."/>
            <person name="Cheong K."/>
            <person name="Cui S."/>
            <person name="Der J.P."/>
            <person name="Gundlach H."/>
            <person name="Jiao Y."/>
            <person name="Hori C."/>
            <person name="Ishida J.K."/>
            <person name="Kasahara H."/>
            <person name="Kiba T."/>
            <person name="Kim M.S."/>
            <person name="Koo N."/>
            <person name="Laohavisit A."/>
            <person name="Lee Y.H."/>
            <person name="Lumba S."/>
            <person name="McCourt P."/>
            <person name="Mortimer J.C."/>
            <person name="Mutuku J.M."/>
            <person name="Nomura T."/>
            <person name="Sasaki-Sekimoto Y."/>
            <person name="Seto Y."/>
            <person name="Wang Y."/>
            <person name="Wakatake T."/>
            <person name="Sakakibara H."/>
            <person name="Demura T."/>
            <person name="Yamaguchi S."/>
            <person name="Yoneyama K."/>
            <person name="Manabe R.I."/>
            <person name="Nelson D.C."/>
            <person name="Schulman A.H."/>
            <person name="Timko M.P."/>
            <person name="dePamphilis C.W."/>
            <person name="Choi D."/>
            <person name="Shirasu K."/>
        </authorList>
    </citation>
    <scope>NUCLEOTIDE SEQUENCE [LARGE SCALE GENOMIC DNA]</scope>
    <source>
        <strain evidence="2">cv. UVA1</strain>
    </source>
</reference>
<dbReference type="EMBL" id="BKCP01006737">
    <property type="protein sequence ID" value="GER43827.1"/>
    <property type="molecule type" value="Genomic_DNA"/>
</dbReference>